<evidence type="ECO:0000256" key="8">
    <source>
        <dbReference type="SAM" id="MobiDB-lite"/>
    </source>
</evidence>
<dbReference type="PANTHER" id="PTHR24006">
    <property type="entry name" value="UBIQUITIN CARBOXYL-TERMINAL HYDROLASE"/>
    <property type="match status" value="1"/>
</dbReference>
<feature type="region of interest" description="Disordered" evidence="8">
    <location>
        <begin position="550"/>
        <end position="590"/>
    </location>
</feature>
<feature type="region of interest" description="Disordered" evidence="8">
    <location>
        <begin position="489"/>
        <end position="512"/>
    </location>
</feature>
<evidence type="ECO:0000256" key="3">
    <source>
        <dbReference type="ARBA" id="ARBA00012759"/>
    </source>
</evidence>
<dbReference type="InterPro" id="IPR038765">
    <property type="entry name" value="Papain-like_cys_pep_sf"/>
</dbReference>
<evidence type="ECO:0000256" key="5">
    <source>
        <dbReference type="ARBA" id="ARBA00022786"/>
    </source>
</evidence>
<dbReference type="InterPro" id="IPR028889">
    <property type="entry name" value="USP"/>
</dbReference>
<accession>A0ABR1IAI0</accession>
<dbReference type="Proteomes" id="UP001498421">
    <property type="component" value="Unassembled WGS sequence"/>
</dbReference>
<keyword evidence="5" id="KW-0833">Ubl conjugation pathway</keyword>
<feature type="region of interest" description="Disordered" evidence="8">
    <location>
        <begin position="666"/>
        <end position="702"/>
    </location>
</feature>
<organism evidence="10 11">
    <name type="scientific">Neonectria magnoliae</name>
    <dbReference type="NCBI Taxonomy" id="2732573"/>
    <lineage>
        <taxon>Eukaryota</taxon>
        <taxon>Fungi</taxon>
        <taxon>Dikarya</taxon>
        <taxon>Ascomycota</taxon>
        <taxon>Pezizomycotina</taxon>
        <taxon>Sordariomycetes</taxon>
        <taxon>Hypocreomycetidae</taxon>
        <taxon>Hypocreales</taxon>
        <taxon>Nectriaceae</taxon>
        <taxon>Neonectria</taxon>
    </lineage>
</organism>
<evidence type="ECO:0000259" key="9">
    <source>
        <dbReference type="PROSITE" id="PS50235"/>
    </source>
</evidence>
<evidence type="ECO:0000256" key="2">
    <source>
        <dbReference type="ARBA" id="ARBA00009085"/>
    </source>
</evidence>
<comment type="caution">
    <text evidence="10">The sequence shown here is derived from an EMBL/GenBank/DDBJ whole genome shotgun (WGS) entry which is preliminary data.</text>
</comment>
<dbReference type="Pfam" id="PF00443">
    <property type="entry name" value="UCH"/>
    <property type="match status" value="1"/>
</dbReference>
<comment type="catalytic activity">
    <reaction evidence="1">
        <text>Thiol-dependent hydrolysis of ester, thioester, amide, peptide and isopeptide bonds formed by the C-terminal Gly of ubiquitin (a 76-residue protein attached to proteins as an intracellular targeting signal).</text>
        <dbReference type="EC" id="3.4.19.12"/>
    </reaction>
</comment>
<dbReference type="InterPro" id="IPR018200">
    <property type="entry name" value="USP_CS"/>
</dbReference>
<evidence type="ECO:0000256" key="6">
    <source>
        <dbReference type="ARBA" id="ARBA00022801"/>
    </source>
</evidence>
<dbReference type="GO" id="GO:0004843">
    <property type="term" value="F:cysteine-type deubiquitinase activity"/>
    <property type="evidence" value="ECO:0007669"/>
    <property type="project" value="UniProtKB-EC"/>
</dbReference>
<dbReference type="EMBL" id="JAZAVK010000020">
    <property type="protein sequence ID" value="KAK7430341.1"/>
    <property type="molecule type" value="Genomic_DNA"/>
</dbReference>
<feature type="compositionally biased region" description="Low complexity" evidence="8">
    <location>
        <begin position="666"/>
        <end position="685"/>
    </location>
</feature>
<gene>
    <name evidence="10" type="primary">UBP1</name>
    <name evidence="10" type="ORF">QQZ08_003089</name>
</gene>
<sequence length="725" mass="79013">MTPQHPTFETFYDDQVAAHRQLYSHETIWDRLSQPTILISILILAVTVGYNLYGSSATLEGTISLLATCLWDALVHVLPGSVLNALDDWINPSLAPRPMLHPGQSGHAAKSETMKRILGLDRSSGMMASVFQAQSRALSMTGSVLGLKIDSDRPAGLGNRDNSCYQNSILQGLASLQPLPEYLSAYLQASEGEDGDRDVAQTLRTLIADLNDGSNNGRTLWTPSLLKSMSTWTQQDAQEYFSKILDDIDKSVAKAMKSMQQQHPGLQANITKDDTAASQHSDDSGYQSLSSSKGSDTKLPRNPLEGLLAQRVACVQCGHSDGLSMIPFTCLTLSLGLNKNQHDLYERLDAYSKVESIENVECAKCTLLKARRLLSKLVERLRESSMPEEQLAEPVRRLEAVELALEEDEFDEKTLTEKCKISQQSKVSSTKTKQIVVARPPQSLAIHMNRSVFDPTTFNMMKNSAPVDFPMTLDLGPWCLGSAGTTTAAISNSDTEEQWQSDPRESMIAGDMGSSKLTGPIYELRAVVTHYGRHENGHYICYRKHPRHAPPPSLIDDNKGSAEPGEQDDATTTQSDAGKAELSKEESGEVEMDWWRLSDHNVSVVNEETVLSLSPGVFMLFYDCVDPNTVLTAEDAPMQDAHEVADTTAHGYGGDGSAACDRITDGQQQAEAETATETAGSGSTAVNTATTEETEIPNVGPVAAVETLHSAEEKEARTTGRITSQ</sequence>
<proteinExistence type="inferred from homology"/>
<feature type="compositionally biased region" description="Basic and acidic residues" evidence="8">
    <location>
        <begin position="578"/>
        <end position="590"/>
    </location>
</feature>
<name>A0ABR1IAI0_9HYPO</name>
<dbReference type="GO" id="GO:0006508">
    <property type="term" value="P:proteolysis"/>
    <property type="evidence" value="ECO:0007669"/>
    <property type="project" value="UniProtKB-KW"/>
</dbReference>
<protein>
    <recommendedName>
        <fullName evidence="3">ubiquitinyl hydrolase 1</fullName>
        <ecNumber evidence="3">3.4.19.12</ecNumber>
    </recommendedName>
</protein>
<keyword evidence="11" id="KW-1185">Reference proteome</keyword>
<feature type="domain" description="USP" evidence="9">
    <location>
        <begin position="155"/>
        <end position="625"/>
    </location>
</feature>
<dbReference type="PANTHER" id="PTHR24006:SF888">
    <property type="entry name" value="UBIQUITIN CARBOXYL-TERMINAL HYDROLASE 30"/>
    <property type="match status" value="1"/>
</dbReference>
<dbReference type="PROSITE" id="PS50235">
    <property type="entry name" value="USP_3"/>
    <property type="match status" value="1"/>
</dbReference>
<keyword evidence="6 10" id="KW-0378">Hydrolase</keyword>
<dbReference type="SUPFAM" id="SSF54001">
    <property type="entry name" value="Cysteine proteinases"/>
    <property type="match status" value="1"/>
</dbReference>
<evidence type="ECO:0000256" key="7">
    <source>
        <dbReference type="ARBA" id="ARBA00022807"/>
    </source>
</evidence>
<keyword evidence="4 10" id="KW-0645">Protease</keyword>
<keyword evidence="7" id="KW-0788">Thiol protease</keyword>
<feature type="compositionally biased region" description="Basic and acidic residues" evidence="8">
    <location>
        <begin position="271"/>
        <end position="283"/>
    </location>
</feature>
<dbReference type="InterPro" id="IPR001394">
    <property type="entry name" value="Peptidase_C19_UCH"/>
</dbReference>
<feature type="region of interest" description="Disordered" evidence="8">
    <location>
        <begin position="256"/>
        <end position="302"/>
    </location>
</feature>
<feature type="compositionally biased region" description="Low complexity" evidence="8">
    <location>
        <begin position="284"/>
        <end position="294"/>
    </location>
</feature>
<dbReference type="CDD" id="cd02662">
    <property type="entry name" value="Peptidase_C19F"/>
    <property type="match status" value="1"/>
</dbReference>
<dbReference type="Gene3D" id="3.90.70.10">
    <property type="entry name" value="Cysteine proteinases"/>
    <property type="match status" value="1"/>
</dbReference>
<evidence type="ECO:0000256" key="4">
    <source>
        <dbReference type="ARBA" id="ARBA00022670"/>
    </source>
</evidence>
<evidence type="ECO:0000313" key="11">
    <source>
        <dbReference type="Proteomes" id="UP001498421"/>
    </source>
</evidence>
<comment type="similarity">
    <text evidence="2">Belongs to the peptidase C19 family.</text>
</comment>
<evidence type="ECO:0000256" key="1">
    <source>
        <dbReference type="ARBA" id="ARBA00000707"/>
    </source>
</evidence>
<feature type="compositionally biased region" description="Polar residues" evidence="8">
    <location>
        <begin position="258"/>
        <end position="270"/>
    </location>
</feature>
<evidence type="ECO:0000313" key="10">
    <source>
        <dbReference type="EMBL" id="KAK7430341.1"/>
    </source>
</evidence>
<reference evidence="10 11" key="1">
    <citation type="journal article" date="2025" name="Microbiol. Resour. Announc.">
        <title>Draft genome sequences for Neonectria magnoliae and Neonectria punicea, canker pathogens of Liriodendron tulipifera and Acer saccharum in West Virginia.</title>
        <authorList>
            <person name="Petronek H.M."/>
            <person name="Kasson M.T."/>
            <person name="Metheny A.M."/>
            <person name="Stauder C.M."/>
            <person name="Lovett B."/>
            <person name="Lynch S.C."/>
            <person name="Garnas J.R."/>
            <person name="Kasson L.R."/>
            <person name="Stajich J.E."/>
        </authorList>
    </citation>
    <scope>NUCLEOTIDE SEQUENCE [LARGE SCALE GENOMIC DNA]</scope>
    <source>
        <strain evidence="10 11">NRRL 64651</strain>
    </source>
</reference>
<dbReference type="EC" id="3.4.19.12" evidence="3"/>
<dbReference type="InterPro" id="IPR050164">
    <property type="entry name" value="Peptidase_C19"/>
</dbReference>
<dbReference type="PROSITE" id="PS00973">
    <property type="entry name" value="USP_2"/>
    <property type="match status" value="1"/>
</dbReference>